<evidence type="ECO:0000313" key="4">
    <source>
        <dbReference type="Proteomes" id="UP000076532"/>
    </source>
</evidence>
<name>A0A167TMF0_9AGAM</name>
<dbReference type="AlphaFoldDB" id="A0A167TMF0"/>
<dbReference type="Proteomes" id="UP000076532">
    <property type="component" value="Unassembled WGS sequence"/>
</dbReference>
<feature type="region of interest" description="Disordered" evidence="1">
    <location>
        <begin position="1"/>
        <end position="39"/>
    </location>
</feature>
<gene>
    <name evidence="3" type="ORF">FIBSPDRAFT_851304</name>
    <name evidence="2" type="ORF">FIBSPDRAFT_879746</name>
</gene>
<sequence>MLGGGMKLGSNARAAAERDVHPSERSSASAAYAPLSGKPDLDFDGQAPLGWWRCQLQGTRSAHRRSLVWLEVTIHPQCACD</sequence>
<evidence type="ECO:0000313" key="2">
    <source>
        <dbReference type="EMBL" id="KZP03089.1"/>
    </source>
</evidence>
<keyword evidence="4" id="KW-1185">Reference proteome</keyword>
<organism evidence="2 4">
    <name type="scientific">Athelia psychrophila</name>
    <dbReference type="NCBI Taxonomy" id="1759441"/>
    <lineage>
        <taxon>Eukaryota</taxon>
        <taxon>Fungi</taxon>
        <taxon>Dikarya</taxon>
        <taxon>Basidiomycota</taxon>
        <taxon>Agaricomycotina</taxon>
        <taxon>Agaricomycetes</taxon>
        <taxon>Agaricomycetidae</taxon>
        <taxon>Atheliales</taxon>
        <taxon>Atheliaceae</taxon>
        <taxon>Athelia</taxon>
    </lineage>
</organism>
<feature type="compositionally biased region" description="Basic and acidic residues" evidence="1">
    <location>
        <begin position="15"/>
        <end position="24"/>
    </location>
</feature>
<protein>
    <submittedName>
        <fullName evidence="2">Uncharacterized protein</fullName>
    </submittedName>
</protein>
<dbReference type="EMBL" id="KV418169">
    <property type="protein sequence ID" value="KZP03089.1"/>
    <property type="molecule type" value="Genomic_DNA"/>
</dbReference>
<evidence type="ECO:0000313" key="3">
    <source>
        <dbReference type="EMBL" id="KZP29688.1"/>
    </source>
</evidence>
<evidence type="ECO:0000256" key="1">
    <source>
        <dbReference type="SAM" id="MobiDB-lite"/>
    </source>
</evidence>
<reference evidence="2 4" key="1">
    <citation type="journal article" date="2016" name="Mol. Biol. Evol.">
        <title>Comparative Genomics of Early-Diverging Mushroom-Forming Fungi Provides Insights into the Origins of Lignocellulose Decay Capabilities.</title>
        <authorList>
            <person name="Nagy L.G."/>
            <person name="Riley R."/>
            <person name="Tritt A."/>
            <person name="Adam C."/>
            <person name="Daum C."/>
            <person name="Floudas D."/>
            <person name="Sun H."/>
            <person name="Yadav J.S."/>
            <person name="Pangilinan J."/>
            <person name="Larsson K.H."/>
            <person name="Matsuura K."/>
            <person name="Barry K."/>
            <person name="Labutti K."/>
            <person name="Kuo R."/>
            <person name="Ohm R.A."/>
            <person name="Bhattacharya S.S."/>
            <person name="Shirouzu T."/>
            <person name="Yoshinaga Y."/>
            <person name="Martin F.M."/>
            <person name="Grigoriev I.V."/>
            <person name="Hibbett D.S."/>
        </authorList>
    </citation>
    <scope>NUCLEOTIDE SEQUENCE [LARGE SCALE GENOMIC DNA]</scope>
    <source>
        <strain evidence="2 4">CBS 109695</strain>
    </source>
</reference>
<dbReference type="EMBL" id="KV417497">
    <property type="protein sequence ID" value="KZP29688.1"/>
    <property type="molecule type" value="Genomic_DNA"/>
</dbReference>
<proteinExistence type="predicted"/>
<accession>A0A167TMF0</accession>